<evidence type="ECO:0000313" key="2">
    <source>
        <dbReference type="EMBL" id="MDQ0198770.1"/>
    </source>
</evidence>
<name>A0ABT9XT94_9BACI</name>
<accession>A0ABT9XT94</accession>
<reference evidence="2 3" key="1">
    <citation type="submission" date="2023-07" db="EMBL/GenBank/DDBJ databases">
        <title>Genomic Encyclopedia of Type Strains, Phase IV (KMG-IV): sequencing the most valuable type-strain genomes for metagenomic binning, comparative biology and taxonomic classification.</title>
        <authorList>
            <person name="Goeker M."/>
        </authorList>
    </citation>
    <scope>NUCLEOTIDE SEQUENCE [LARGE SCALE GENOMIC DNA]</scope>
    <source>
        <strain evidence="2 3">DSM 27594</strain>
    </source>
</reference>
<dbReference type="GO" id="GO:0016740">
    <property type="term" value="F:transferase activity"/>
    <property type="evidence" value="ECO:0007669"/>
    <property type="project" value="UniProtKB-KW"/>
</dbReference>
<feature type="domain" description="Polysaccharide pyruvyl transferase" evidence="1">
    <location>
        <begin position="62"/>
        <end position="303"/>
    </location>
</feature>
<dbReference type="Pfam" id="PF04230">
    <property type="entry name" value="PS_pyruv_trans"/>
    <property type="match status" value="1"/>
</dbReference>
<evidence type="ECO:0000259" key="1">
    <source>
        <dbReference type="Pfam" id="PF04230"/>
    </source>
</evidence>
<keyword evidence="2" id="KW-0808">Transferase</keyword>
<gene>
    <name evidence="2" type="ORF">J2S10_001928</name>
</gene>
<protein>
    <submittedName>
        <fullName evidence="2">Pyruvyl transferase EpsI</fullName>
        <ecNumber evidence="2">2.-.-.-</ecNumber>
    </submittedName>
</protein>
<sequence length="366" mass="43949">MLVRLKYPILNFLNKYKILDTIFYFKNNWYVNYLLSKKNIGKLKEFKNKKKIFYCLTPCYGNMGDQAIAYATNKYLSEHFKDYEILEFERDEFFSYAKAIKSIVNKEDIIIIQGGGNMGNLYIHEEKPRRFIVKKFTKSPIISMTQTLSFTNDDYGRLEKQKTQKIYNRNKNLILLAREEKSYQKMSEIFENKIIKVPDIVFYLEDIFEPTKNNRNYILTCLRDDKESFWKDKKLNFLENLQKVYKEVLEYDTVVNKKIYKEEREEELFKMWDVFRNAKVVITDRLHGMIFAVLTKTPCIVLRSADHKVIESYKWINDLNYLRFTDDLSFNSIKPIIDELSGLERIDKTNFKEKYFNKLVKQLGIS</sequence>
<comment type="caution">
    <text evidence="2">The sequence shown here is derived from an EMBL/GenBank/DDBJ whole genome shotgun (WGS) entry which is preliminary data.</text>
</comment>
<dbReference type="InterPro" id="IPR007345">
    <property type="entry name" value="Polysacch_pyruvyl_Trfase"/>
</dbReference>
<proteinExistence type="predicted"/>
<dbReference type="Proteomes" id="UP001224122">
    <property type="component" value="Unassembled WGS sequence"/>
</dbReference>
<dbReference type="EMBL" id="JAUSTW010000003">
    <property type="protein sequence ID" value="MDQ0198770.1"/>
    <property type="molecule type" value="Genomic_DNA"/>
</dbReference>
<evidence type="ECO:0000313" key="3">
    <source>
        <dbReference type="Proteomes" id="UP001224122"/>
    </source>
</evidence>
<keyword evidence="3" id="KW-1185">Reference proteome</keyword>
<dbReference type="EC" id="2.-.-.-" evidence="2"/>
<organism evidence="2 3">
    <name type="scientific">Neobacillus ginsengisoli</name>
    <dbReference type="NCBI Taxonomy" id="904295"/>
    <lineage>
        <taxon>Bacteria</taxon>
        <taxon>Bacillati</taxon>
        <taxon>Bacillota</taxon>
        <taxon>Bacilli</taxon>
        <taxon>Bacillales</taxon>
        <taxon>Bacillaceae</taxon>
        <taxon>Neobacillus</taxon>
    </lineage>
</organism>
<dbReference type="RefSeq" id="WP_307406994.1">
    <property type="nucleotide sequence ID" value="NZ_JAUSTW010000003.1"/>
</dbReference>